<keyword evidence="1" id="KW-0812">Transmembrane</keyword>
<dbReference type="RefSeq" id="WP_055068670.1">
    <property type="nucleotide sequence ID" value="NZ_CP173697.1"/>
</dbReference>
<feature type="transmembrane region" description="Helical" evidence="1">
    <location>
        <begin position="60"/>
        <end position="79"/>
    </location>
</feature>
<keyword evidence="1" id="KW-0472">Membrane</keyword>
<gene>
    <name evidence="3" type="ORF">GMD30_14995</name>
    <name evidence="2" type="ORF">M72_15221</name>
</gene>
<dbReference type="Proteomes" id="UP000446657">
    <property type="component" value="Unassembled WGS sequence"/>
</dbReference>
<feature type="transmembrane region" description="Helical" evidence="1">
    <location>
        <begin position="192"/>
        <end position="211"/>
    </location>
</feature>
<name>A0A0M6WYH7_9FIRM</name>
<dbReference type="EMBL" id="WNAL01000043">
    <property type="protein sequence ID" value="MTR82953.1"/>
    <property type="molecule type" value="Genomic_DNA"/>
</dbReference>
<dbReference type="Proteomes" id="UP000049979">
    <property type="component" value="Unassembled WGS sequence"/>
</dbReference>
<reference evidence="3 5" key="3">
    <citation type="journal article" date="2019" name="Nat. Med.">
        <title>A library of human gut bacterial isolates paired with longitudinal multiomics data enables mechanistic microbiome research.</title>
        <authorList>
            <person name="Poyet M."/>
            <person name="Groussin M."/>
            <person name="Gibbons S.M."/>
            <person name="Avila-Pacheco J."/>
            <person name="Jiang X."/>
            <person name="Kearney S.M."/>
            <person name="Perrotta A.R."/>
            <person name="Berdy B."/>
            <person name="Zhao S."/>
            <person name="Lieberman T.D."/>
            <person name="Swanson P.K."/>
            <person name="Smith M."/>
            <person name="Roesemann S."/>
            <person name="Alexander J.E."/>
            <person name="Rich S.A."/>
            <person name="Livny J."/>
            <person name="Vlamakis H."/>
            <person name="Clish C."/>
            <person name="Bullock K."/>
            <person name="Deik A."/>
            <person name="Scott J."/>
            <person name="Pierce K.A."/>
            <person name="Xavier R.J."/>
            <person name="Alm E.J."/>
        </authorList>
    </citation>
    <scope>NUCLEOTIDE SEQUENCE [LARGE SCALE GENOMIC DNA]</scope>
    <source>
        <strain evidence="3 5">BIOML-A1</strain>
    </source>
</reference>
<keyword evidence="1" id="KW-1133">Transmembrane helix</keyword>
<protein>
    <recommendedName>
        <fullName evidence="6">ABC-2 family transporter protein</fullName>
    </recommendedName>
</protein>
<feature type="transmembrane region" description="Helical" evidence="1">
    <location>
        <begin position="100"/>
        <end position="123"/>
    </location>
</feature>
<reference evidence="4" key="1">
    <citation type="submission" date="2015-05" db="EMBL/GenBank/DDBJ databases">
        <authorList>
            <consortium name="Pathogen Informatics"/>
        </authorList>
    </citation>
    <scope>NUCLEOTIDE SEQUENCE [LARGE SCALE GENOMIC DNA]</scope>
    <source>
        <strain evidence="4">M72</strain>
    </source>
</reference>
<sequence length="273" mass="30912">MLRSMCNNFRKWKSSYRVFIVFLSVLVFTFIREDYLRQYAQDVGLAVTPYFFAFQMDDGITRMLFYFGVVLLFCNAPFMDDQQMFVLVRTGRLRWFAGQLAYIVAANLVYFLWTALTTVLVLIPQVGFSTDWGGIIRMCAENNGLAGVVMHKEIVEAYTPLAACLITYGLNVLVGTLLGLVVFLGNMLGSRIYGSAVAIGWIVFSNMIDVVRLPKLRVLSPLHWTTTYAYLRSDDAVPLWYILAVEIAIILVTGFIIMKKSKTYTLDAIESGL</sequence>
<evidence type="ECO:0000313" key="4">
    <source>
        <dbReference type="Proteomes" id="UP000049979"/>
    </source>
</evidence>
<accession>A0A0M6WYH7</accession>
<keyword evidence="4" id="KW-1185">Reference proteome</keyword>
<evidence type="ECO:0000256" key="1">
    <source>
        <dbReference type="SAM" id="Phobius"/>
    </source>
</evidence>
<evidence type="ECO:0000313" key="2">
    <source>
        <dbReference type="EMBL" id="CRL42284.1"/>
    </source>
</evidence>
<reference evidence="2" key="2">
    <citation type="submission" date="2015-05" db="EMBL/GenBank/DDBJ databases">
        <authorList>
            <person name="Wang D.B."/>
            <person name="Wang M."/>
        </authorList>
    </citation>
    <scope>NUCLEOTIDE SEQUENCE [LARGE SCALE GENOMIC DNA]</scope>
    <source>
        <strain evidence="2">M72</strain>
    </source>
</reference>
<evidence type="ECO:0000313" key="5">
    <source>
        <dbReference type="Proteomes" id="UP000446657"/>
    </source>
</evidence>
<feature type="transmembrane region" description="Helical" evidence="1">
    <location>
        <begin position="239"/>
        <end position="258"/>
    </location>
</feature>
<evidence type="ECO:0008006" key="6">
    <source>
        <dbReference type="Google" id="ProtNLM"/>
    </source>
</evidence>
<evidence type="ECO:0000313" key="3">
    <source>
        <dbReference type="EMBL" id="MTR82953.1"/>
    </source>
</evidence>
<organism evidence="2 4">
    <name type="scientific">Roseburia faecis</name>
    <dbReference type="NCBI Taxonomy" id="301302"/>
    <lineage>
        <taxon>Bacteria</taxon>
        <taxon>Bacillati</taxon>
        <taxon>Bacillota</taxon>
        <taxon>Clostridia</taxon>
        <taxon>Lachnospirales</taxon>
        <taxon>Lachnospiraceae</taxon>
        <taxon>Roseburia</taxon>
    </lineage>
</organism>
<feature type="transmembrane region" description="Helical" evidence="1">
    <location>
        <begin position="160"/>
        <end position="185"/>
    </location>
</feature>
<dbReference type="EMBL" id="CVRR01000060">
    <property type="protein sequence ID" value="CRL42284.1"/>
    <property type="molecule type" value="Genomic_DNA"/>
</dbReference>
<proteinExistence type="predicted"/>
<dbReference type="OrthoDB" id="2846816at2"/>
<dbReference type="AlphaFoldDB" id="A0A0M6WYH7"/>